<keyword evidence="3" id="KW-1185">Reference proteome</keyword>
<feature type="non-terminal residue" evidence="2">
    <location>
        <position position="1"/>
    </location>
</feature>
<reference evidence="2" key="1">
    <citation type="submission" date="2021-06" db="EMBL/GenBank/DDBJ databases">
        <authorList>
            <person name="Hodson N. C."/>
            <person name="Mongue J. A."/>
            <person name="Jaron S. K."/>
        </authorList>
    </citation>
    <scope>NUCLEOTIDE SEQUENCE</scope>
</reference>
<comment type="caution">
    <text evidence="2">The sequence shown here is derived from an EMBL/GenBank/DDBJ whole genome shotgun (WGS) entry which is preliminary data.</text>
</comment>
<sequence length="39" mass="4395">DFISVRKNGPNQRHQVPELPSSPSPSGNLWMRCSSEDIQ</sequence>
<evidence type="ECO:0000313" key="3">
    <source>
        <dbReference type="Proteomes" id="UP000708208"/>
    </source>
</evidence>
<evidence type="ECO:0000313" key="2">
    <source>
        <dbReference type="EMBL" id="CAG7831579.1"/>
    </source>
</evidence>
<organism evidence="2 3">
    <name type="scientific">Allacma fusca</name>
    <dbReference type="NCBI Taxonomy" id="39272"/>
    <lineage>
        <taxon>Eukaryota</taxon>
        <taxon>Metazoa</taxon>
        <taxon>Ecdysozoa</taxon>
        <taxon>Arthropoda</taxon>
        <taxon>Hexapoda</taxon>
        <taxon>Collembola</taxon>
        <taxon>Symphypleona</taxon>
        <taxon>Sminthuridae</taxon>
        <taxon>Allacma</taxon>
    </lineage>
</organism>
<name>A0A8J2LET0_9HEXA</name>
<dbReference type="AlphaFoldDB" id="A0A8J2LET0"/>
<dbReference type="EMBL" id="CAJVCH010561090">
    <property type="protein sequence ID" value="CAG7831579.1"/>
    <property type="molecule type" value="Genomic_DNA"/>
</dbReference>
<accession>A0A8J2LET0</accession>
<evidence type="ECO:0000256" key="1">
    <source>
        <dbReference type="SAM" id="MobiDB-lite"/>
    </source>
</evidence>
<protein>
    <submittedName>
        <fullName evidence="2">Uncharacterized protein</fullName>
    </submittedName>
</protein>
<gene>
    <name evidence="2" type="ORF">AFUS01_LOCUS41317</name>
</gene>
<feature type="region of interest" description="Disordered" evidence="1">
    <location>
        <begin position="1"/>
        <end position="39"/>
    </location>
</feature>
<feature type="non-terminal residue" evidence="2">
    <location>
        <position position="39"/>
    </location>
</feature>
<dbReference type="Proteomes" id="UP000708208">
    <property type="component" value="Unassembled WGS sequence"/>
</dbReference>
<proteinExistence type="predicted"/>